<dbReference type="PROSITE" id="PS00665">
    <property type="entry name" value="DHDPS_1"/>
    <property type="match status" value="1"/>
</dbReference>
<comment type="caution">
    <text evidence="16">The sequence shown here is derived from an EMBL/GenBank/DDBJ whole genome shotgun (WGS) entry which is preliminary data.</text>
</comment>
<dbReference type="OrthoDB" id="9782828at2"/>
<comment type="subcellular location">
    <subcellularLocation>
        <location evidence="12">Cytoplasm</location>
    </subcellularLocation>
</comment>
<feature type="binding site" evidence="12 15">
    <location>
        <position position="45"/>
    </location>
    <ligand>
        <name>pyruvate</name>
        <dbReference type="ChEBI" id="CHEBI:15361"/>
    </ligand>
</feature>
<comment type="catalytic activity">
    <reaction evidence="11 12">
        <text>L-aspartate 4-semialdehyde + pyruvate = (2S,4S)-4-hydroxy-2,3,4,5-tetrahydrodipicolinate + H2O + H(+)</text>
        <dbReference type="Rhea" id="RHEA:34171"/>
        <dbReference type="ChEBI" id="CHEBI:15361"/>
        <dbReference type="ChEBI" id="CHEBI:15377"/>
        <dbReference type="ChEBI" id="CHEBI:15378"/>
        <dbReference type="ChEBI" id="CHEBI:67139"/>
        <dbReference type="ChEBI" id="CHEBI:537519"/>
        <dbReference type="EC" id="4.3.3.7"/>
    </reaction>
</comment>
<dbReference type="Proteomes" id="UP000287605">
    <property type="component" value="Unassembled WGS sequence"/>
</dbReference>
<dbReference type="EMBL" id="NGKA01000015">
    <property type="protein sequence ID" value="RSU10312.1"/>
    <property type="molecule type" value="Genomic_DNA"/>
</dbReference>
<organism evidence="16 17">
    <name type="scientific">Vagococcus elongatus</name>
    <dbReference type="NCBI Taxonomy" id="180344"/>
    <lineage>
        <taxon>Bacteria</taxon>
        <taxon>Bacillati</taxon>
        <taxon>Bacillota</taxon>
        <taxon>Bacilli</taxon>
        <taxon>Lactobacillales</taxon>
        <taxon>Enterococcaceae</taxon>
        <taxon>Vagococcus</taxon>
    </lineage>
</organism>
<evidence type="ECO:0000256" key="3">
    <source>
        <dbReference type="ARBA" id="ARBA00007592"/>
    </source>
</evidence>
<dbReference type="CDD" id="cd00950">
    <property type="entry name" value="DHDPS"/>
    <property type="match status" value="1"/>
</dbReference>
<comment type="pathway">
    <text evidence="2 12">Amino-acid biosynthesis; L-lysine biosynthesis via DAP pathway; (S)-tetrahydrodipicolinate from L-aspartate: step 3/4.</text>
</comment>
<dbReference type="SUPFAM" id="SSF51569">
    <property type="entry name" value="Aldolase"/>
    <property type="match status" value="1"/>
</dbReference>
<keyword evidence="6 12" id="KW-0028">Amino-acid biosynthesis</keyword>
<comment type="caution">
    <text evidence="12">Was originally thought to be a dihydrodipicolinate synthase (DHDPS), catalyzing the condensation of (S)-aspartate-beta-semialdehyde [(S)-ASA] and pyruvate to dihydrodipicolinate (DHDP). However, it was shown in E.coli that the product of the enzymatic reaction is not dihydrodipicolinate but in fact (4S)-4-hydroxy-2,3,4,5-tetrahydro-(2S)-dipicolinic acid (HTPA), and that the consecutive dehydration reaction leading to DHDP is not spontaneous but catalyzed by DapB.</text>
</comment>
<evidence type="ECO:0000256" key="4">
    <source>
        <dbReference type="ARBA" id="ARBA00012086"/>
    </source>
</evidence>
<dbReference type="InterPro" id="IPR020625">
    <property type="entry name" value="Schiff_base-form_aldolases_AS"/>
</dbReference>
<dbReference type="GO" id="GO:0019877">
    <property type="term" value="P:diaminopimelate biosynthetic process"/>
    <property type="evidence" value="ECO:0007669"/>
    <property type="project" value="UniProtKB-UniRule"/>
</dbReference>
<evidence type="ECO:0000256" key="9">
    <source>
        <dbReference type="ARBA" id="ARBA00023239"/>
    </source>
</evidence>
<dbReference type="AlphaFoldDB" id="A0A430AQB4"/>
<dbReference type="PANTHER" id="PTHR12128">
    <property type="entry name" value="DIHYDRODIPICOLINATE SYNTHASE"/>
    <property type="match status" value="1"/>
</dbReference>
<keyword evidence="17" id="KW-1185">Reference proteome</keyword>
<keyword evidence="10 12" id="KW-0704">Schiff base</keyword>
<keyword evidence="5 12" id="KW-0963">Cytoplasm</keyword>
<feature type="site" description="Part of a proton relay during catalysis" evidence="12">
    <location>
        <position position="44"/>
    </location>
</feature>
<feature type="site" description="Part of a proton relay during catalysis" evidence="12">
    <location>
        <position position="107"/>
    </location>
</feature>
<dbReference type="SMART" id="SM01130">
    <property type="entry name" value="DHDPS"/>
    <property type="match status" value="1"/>
</dbReference>
<dbReference type="GO" id="GO:0008840">
    <property type="term" value="F:4-hydroxy-tetrahydrodipicolinate synthase activity"/>
    <property type="evidence" value="ECO:0007669"/>
    <property type="project" value="UniProtKB-UniRule"/>
</dbReference>
<dbReference type="InterPro" id="IPR013785">
    <property type="entry name" value="Aldolase_TIM"/>
</dbReference>
<dbReference type="GO" id="GO:0009089">
    <property type="term" value="P:lysine biosynthetic process via diaminopimelate"/>
    <property type="evidence" value="ECO:0007669"/>
    <property type="project" value="UniProtKB-UniRule"/>
</dbReference>
<evidence type="ECO:0000256" key="15">
    <source>
        <dbReference type="PIRSR" id="PIRSR001365-2"/>
    </source>
</evidence>
<feature type="active site" description="Proton donor/acceptor" evidence="12 14">
    <location>
        <position position="133"/>
    </location>
</feature>
<dbReference type="PANTHER" id="PTHR12128:SF66">
    <property type="entry name" value="4-HYDROXY-2-OXOGLUTARATE ALDOLASE, MITOCHONDRIAL"/>
    <property type="match status" value="1"/>
</dbReference>
<dbReference type="PRINTS" id="PR00146">
    <property type="entry name" value="DHPICSNTHASE"/>
</dbReference>
<evidence type="ECO:0000256" key="14">
    <source>
        <dbReference type="PIRSR" id="PIRSR001365-1"/>
    </source>
</evidence>
<keyword evidence="9 12" id="KW-0456">Lyase</keyword>
<evidence type="ECO:0000313" key="17">
    <source>
        <dbReference type="Proteomes" id="UP000287605"/>
    </source>
</evidence>
<evidence type="ECO:0000256" key="13">
    <source>
        <dbReference type="PIRNR" id="PIRNR001365"/>
    </source>
</evidence>
<dbReference type="Pfam" id="PF00701">
    <property type="entry name" value="DHDPS"/>
    <property type="match status" value="1"/>
</dbReference>
<sequence>MFKGSIVALVTPFTQEGKVDFEKLETLINWHIDNDTDGIVVFGTTGESPTLTIDEEKEIVACAVKTSNGRIPIIAGSGSNSTQEALHRSLLFEGMGVDGLLLITPYYNKTNEEGMKQHFLTVADKVNIPIILYNVPSRTGCQISIPVLKELSLHPNIVAIKEASGDISYVMEVSKLITDDFSLLSGNDDTIFPLLSVGGTGVISVWANIMPKEVHELVKTFEDGDIATSLQIQQNHLQLINTLFVETNPIPVKNAMNMLGFQVGPLRLPLADLSEANEKLLSEVLKSYREALEWK</sequence>
<dbReference type="InterPro" id="IPR020624">
    <property type="entry name" value="Schiff_base-form_aldolases_CS"/>
</dbReference>
<evidence type="ECO:0000256" key="11">
    <source>
        <dbReference type="ARBA" id="ARBA00047836"/>
    </source>
</evidence>
<evidence type="ECO:0000256" key="1">
    <source>
        <dbReference type="ARBA" id="ARBA00003294"/>
    </source>
</evidence>
<dbReference type="GO" id="GO:0005829">
    <property type="term" value="C:cytosol"/>
    <property type="evidence" value="ECO:0007669"/>
    <property type="project" value="TreeGrafter"/>
</dbReference>
<keyword evidence="7 12" id="KW-0220">Diaminopimelate biosynthesis</keyword>
<evidence type="ECO:0000256" key="7">
    <source>
        <dbReference type="ARBA" id="ARBA00022915"/>
    </source>
</evidence>
<dbReference type="InterPro" id="IPR002220">
    <property type="entry name" value="DapA-like"/>
</dbReference>
<evidence type="ECO:0000256" key="12">
    <source>
        <dbReference type="HAMAP-Rule" id="MF_00418"/>
    </source>
</evidence>
<accession>A0A430AQB4</accession>
<feature type="active site" description="Schiff-base intermediate with substrate" evidence="12 14">
    <location>
        <position position="161"/>
    </location>
</feature>
<comment type="subunit">
    <text evidence="12">Homotetramer; dimer of dimers.</text>
</comment>
<evidence type="ECO:0000256" key="10">
    <source>
        <dbReference type="ARBA" id="ARBA00023270"/>
    </source>
</evidence>
<protein>
    <recommendedName>
        <fullName evidence="4 12">4-hydroxy-tetrahydrodipicolinate synthase</fullName>
        <shortName evidence="12">HTPA synthase</shortName>
        <ecNumber evidence="4 12">4.3.3.7</ecNumber>
    </recommendedName>
</protein>
<comment type="function">
    <text evidence="1 12">Catalyzes the condensation of (S)-aspartate-beta-semialdehyde [(S)-ASA] and pyruvate to 4-hydroxy-tetrahydrodipicolinate (HTPA).</text>
</comment>
<dbReference type="PIRSF" id="PIRSF001365">
    <property type="entry name" value="DHDPS"/>
    <property type="match status" value="1"/>
</dbReference>
<reference evidence="16 17" key="1">
    <citation type="submission" date="2017-05" db="EMBL/GenBank/DDBJ databases">
        <title>Vagococcus spp. assemblies.</title>
        <authorList>
            <person name="Gulvik C.A."/>
        </authorList>
    </citation>
    <scope>NUCLEOTIDE SEQUENCE [LARGE SCALE GENOMIC DNA]</scope>
    <source>
        <strain evidence="16 17">CCUG 51432</strain>
    </source>
</reference>
<evidence type="ECO:0000313" key="16">
    <source>
        <dbReference type="EMBL" id="RSU10312.1"/>
    </source>
</evidence>
<dbReference type="RefSeq" id="WP_126809559.1">
    <property type="nucleotide sequence ID" value="NZ_NGKA01000015.1"/>
</dbReference>
<dbReference type="EC" id="4.3.3.7" evidence="4 12"/>
<dbReference type="UniPathway" id="UPA00034">
    <property type="reaction ID" value="UER00017"/>
</dbReference>
<evidence type="ECO:0000256" key="8">
    <source>
        <dbReference type="ARBA" id="ARBA00023154"/>
    </source>
</evidence>
<evidence type="ECO:0000256" key="5">
    <source>
        <dbReference type="ARBA" id="ARBA00022490"/>
    </source>
</evidence>
<comment type="similarity">
    <text evidence="3 12 13">Belongs to the DapA family.</text>
</comment>
<dbReference type="NCBIfam" id="TIGR00674">
    <property type="entry name" value="dapA"/>
    <property type="match status" value="1"/>
</dbReference>
<keyword evidence="8 12" id="KW-0457">Lysine biosynthesis</keyword>
<dbReference type="Gene3D" id="3.20.20.70">
    <property type="entry name" value="Aldolase class I"/>
    <property type="match status" value="1"/>
</dbReference>
<dbReference type="PROSITE" id="PS00666">
    <property type="entry name" value="DHDPS_2"/>
    <property type="match status" value="1"/>
</dbReference>
<name>A0A430AQB4_9ENTE</name>
<dbReference type="InterPro" id="IPR005263">
    <property type="entry name" value="DapA"/>
</dbReference>
<proteinExistence type="inferred from homology"/>
<gene>
    <name evidence="12" type="primary">dapA</name>
    <name evidence="16" type="ORF">CBF29_09875</name>
</gene>
<feature type="binding site" evidence="12 15">
    <location>
        <position position="203"/>
    </location>
    <ligand>
        <name>pyruvate</name>
        <dbReference type="ChEBI" id="CHEBI:15361"/>
    </ligand>
</feature>
<evidence type="ECO:0000256" key="2">
    <source>
        <dbReference type="ARBA" id="ARBA00005120"/>
    </source>
</evidence>
<dbReference type="HAMAP" id="MF_00418">
    <property type="entry name" value="DapA"/>
    <property type="match status" value="1"/>
</dbReference>
<evidence type="ECO:0000256" key="6">
    <source>
        <dbReference type="ARBA" id="ARBA00022605"/>
    </source>
</evidence>